<dbReference type="EMBL" id="LLXL01000751">
    <property type="protein sequence ID" value="PKK69214.1"/>
    <property type="molecule type" value="Genomic_DNA"/>
</dbReference>
<organism evidence="2 3">
    <name type="scientific">Rhizophagus irregularis</name>
    <dbReference type="NCBI Taxonomy" id="588596"/>
    <lineage>
        <taxon>Eukaryota</taxon>
        <taxon>Fungi</taxon>
        <taxon>Fungi incertae sedis</taxon>
        <taxon>Mucoromycota</taxon>
        <taxon>Glomeromycotina</taxon>
        <taxon>Glomeromycetes</taxon>
        <taxon>Glomerales</taxon>
        <taxon>Glomeraceae</taxon>
        <taxon>Rhizophagus</taxon>
    </lineage>
</organism>
<accession>A0A2N1N5R5</accession>
<name>A0A2N1N5R5_9GLOM</name>
<keyword evidence="1" id="KW-0472">Membrane</keyword>
<comment type="caution">
    <text evidence="2">The sequence shown here is derived from an EMBL/GenBank/DDBJ whole genome shotgun (WGS) entry which is preliminary data.</text>
</comment>
<reference evidence="2 3" key="2">
    <citation type="submission" date="2017-10" db="EMBL/GenBank/DDBJ databases">
        <title>Extensive intraspecific genome diversity in a model arbuscular mycorrhizal fungus.</title>
        <authorList>
            <person name="Chen E.C.H."/>
            <person name="Morin E."/>
            <person name="Baudet D."/>
            <person name="Noel J."/>
            <person name="Ndikumana S."/>
            <person name="Charron P."/>
            <person name="St-Onge C."/>
            <person name="Giorgi J."/>
            <person name="Grigoriev I.V."/>
            <person name="Roux C."/>
            <person name="Martin F.M."/>
            <person name="Corradi N."/>
        </authorList>
    </citation>
    <scope>NUCLEOTIDE SEQUENCE [LARGE SCALE GENOMIC DNA]</scope>
    <source>
        <strain evidence="2 3">C2</strain>
    </source>
</reference>
<evidence type="ECO:0000313" key="2">
    <source>
        <dbReference type="EMBL" id="PKK69214.1"/>
    </source>
</evidence>
<dbReference type="Proteomes" id="UP000233469">
    <property type="component" value="Unassembled WGS sequence"/>
</dbReference>
<reference evidence="2 3" key="1">
    <citation type="submission" date="2016-04" db="EMBL/GenBank/DDBJ databases">
        <title>Genome analyses suggest a sexual origin of heterokaryosis in a supposedly ancient asexual fungus.</title>
        <authorList>
            <person name="Ropars J."/>
            <person name="Sedzielewska K."/>
            <person name="Noel J."/>
            <person name="Charron P."/>
            <person name="Farinelli L."/>
            <person name="Marton T."/>
            <person name="Kruger M."/>
            <person name="Pelin A."/>
            <person name="Brachmann A."/>
            <person name="Corradi N."/>
        </authorList>
    </citation>
    <scope>NUCLEOTIDE SEQUENCE [LARGE SCALE GENOMIC DNA]</scope>
    <source>
        <strain evidence="2 3">C2</strain>
    </source>
</reference>
<keyword evidence="1" id="KW-1133">Transmembrane helix</keyword>
<gene>
    <name evidence="2" type="ORF">RhiirC2_510311</name>
</gene>
<sequence length="67" mass="7901">MYVCTGYLIFYLNLLINYIFLPESVLSCRQGARKIRKCGVPCHMLHVLDFTFDLRSFIINNDYYATL</sequence>
<evidence type="ECO:0000256" key="1">
    <source>
        <dbReference type="SAM" id="Phobius"/>
    </source>
</evidence>
<dbReference type="AlphaFoldDB" id="A0A2N1N5R5"/>
<feature type="transmembrane region" description="Helical" evidence="1">
    <location>
        <begin position="6"/>
        <end position="26"/>
    </location>
</feature>
<proteinExistence type="predicted"/>
<evidence type="ECO:0000313" key="3">
    <source>
        <dbReference type="Proteomes" id="UP000233469"/>
    </source>
</evidence>
<keyword evidence="1" id="KW-0812">Transmembrane</keyword>
<protein>
    <submittedName>
        <fullName evidence="2">Uncharacterized protein</fullName>
    </submittedName>
</protein>